<organism evidence="1">
    <name type="scientific">bioreactor metagenome</name>
    <dbReference type="NCBI Taxonomy" id="1076179"/>
    <lineage>
        <taxon>unclassified sequences</taxon>
        <taxon>metagenomes</taxon>
        <taxon>ecological metagenomes</taxon>
    </lineage>
</organism>
<evidence type="ECO:0000313" key="1">
    <source>
        <dbReference type="EMBL" id="MPM15394.1"/>
    </source>
</evidence>
<protein>
    <submittedName>
        <fullName evidence="1">Uncharacterized protein</fullName>
    </submittedName>
</protein>
<comment type="caution">
    <text evidence="1">The sequence shown here is derived from an EMBL/GenBank/DDBJ whole genome shotgun (WGS) entry which is preliminary data.</text>
</comment>
<sequence length="144" mass="14953">MRFCSVVDERAALDRGAAHATTGSIVVHGAASIRLVAFEPRIADGGAGLAAITLRVQRASTMFCNIVDKQDVIDDGVAEMPRTGTITIDASAGYLISATVGSHLGRQTILNGQPINNGVGRNASCRCAIDVKHGTHCVAIQLGQ</sequence>
<reference evidence="1" key="1">
    <citation type="submission" date="2019-08" db="EMBL/GenBank/DDBJ databases">
        <authorList>
            <person name="Kucharzyk K."/>
            <person name="Murdoch R.W."/>
            <person name="Higgins S."/>
            <person name="Loffler F."/>
        </authorList>
    </citation>
    <scope>NUCLEOTIDE SEQUENCE</scope>
</reference>
<accession>A0A644XMV1</accession>
<name>A0A644XMV1_9ZZZZ</name>
<proteinExistence type="predicted"/>
<dbReference type="EMBL" id="VSSQ01002436">
    <property type="protein sequence ID" value="MPM15394.1"/>
    <property type="molecule type" value="Genomic_DNA"/>
</dbReference>
<gene>
    <name evidence="1" type="ORF">SDC9_61764</name>
</gene>
<dbReference type="AlphaFoldDB" id="A0A644XMV1"/>